<name>A0A845Q763_9HYPH</name>
<comment type="caution">
    <text evidence="2">The sequence shown here is derived from an EMBL/GenBank/DDBJ whole genome shotgun (WGS) entry which is preliminary data.</text>
</comment>
<reference evidence="2 3" key="1">
    <citation type="journal article" date="2016" name="Int. J. Syst. Evol. Microbiol.">
        <title>Pyruvatibacter mobilis gen. nov., sp. nov., a marine bacterium from the culture broth of Picochlorum sp. 122.</title>
        <authorList>
            <person name="Wang G."/>
            <person name="Tang M."/>
            <person name="Wu H."/>
            <person name="Dai S."/>
            <person name="Li T."/>
            <person name="Chen C."/>
            <person name="He H."/>
            <person name="Fan J."/>
            <person name="Xiang W."/>
            <person name="Li X."/>
        </authorList>
    </citation>
    <scope>NUCLEOTIDE SEQUENCE [LARGE SCALE GENOMIC DNA]</scope>
    <source>
        <strain evidence="2 3">GYP-11</strain>
    </source>
</reference>
<keyword evidence="3" id="KW-1185">Reference proteome</keyword>
<proteinExistence type="predicted"/>
<gene>
    <name evidence="2" type="ORF">GTQ45_00295</name>
</gene>
<keyword evidence="1" id="KW-1133">Transmembrane helix</keyword>
<evidence type="ECO:0000313" key="2">
    <source>
        <dbReference type="EMBL" id="NBG94164.1"/>
    </source>
</evidence>
<dbReference type="Pfam" id="PF02325">
    <property type="entry name" value="CCB3_YggT"/>
    <property type="match status" value="1"/>
</dbReference>
<dbReference type="OrthoDB" id="9814445at2"/>
<evidence type="ECO:0000313" key="3">
    <source>
        <dbReference type="Proteomes" id="UP000470384"/>
    </source>
</evidence>
<feature type="transmembrane region" description="Helical" evidence="1">
    <location>
        <begin position="71"/>
        <end position="91"/>
    </location>
</feature>
<keyword evidence="1" id="KW-0472">Membrane</keyword>
<sequence length="92" mass="10543">MQVLAEVALLILNLAWWVVIISVIMSWLIAFNVLDTRNRVVYQIADMLYRLTEPVYQPIRNMLPAMGGIDLSPLIVLIAIFALQRAIIIYML</sequence>
<dbReference type="GO" id="GO:0016020">
    <property type="term" value="C:membrane"/>
    <property type="evidence" value="ECO:0007669"/>
    <property type="project" value="InterPro"/>
</dbReference>
<organism evidence="2 3">
    <name type="scientific">Pyruvatibacter mobilis</name>
    <dbReference type="NCBI Taxonomy" id="1712261"/>
    <lineage>
        <taxon>Bacteria</taxon>
        <taxon>Pseudomonadati</taxon>
        <taxon>Pseudomonadota</taxon>
        <taxon>Alphaproteobacteria</taxon>
        <taxon>Hyphomicrobiales</taxon>
        <taxon>Parvibaculaceae</taxon>
        <taxon>Pyruvatibacter</taxon>
    </lineage>
</organism>
<dbReference type="InterPro" id="IPR003425">
    <property type="entry name" value="CCB3/YggT"/>
</dbReference>
<dbReference type="AlphaFoldDB" id="A0A845Q763"/>
<dbReference type="GeneID" id="300656220"/>
<accession>A0A845Q763</accession>
<dbReference type="RefSeq" id="WP_027840518.1">
    <property type="nucleotide sequence ID" value="NZ_BMHN01000001.1"/>
</dbReference>
<keyword evidence="1" id="KW-0812">Transmembrane</keyword>
<dbReference type="EMBL" id="WXYQ01000001">
    <property type="protein sequence ID" value="NBG94164.1"/>
    <property type="molecule type" value="Genomic_DNA"/>
</dbReference>
<protein>
    <submittedName>
        <fullName evidence="2">YggT family protein</fullName>
    </submittedName>
</protein>
<evidence type="ECO:0000256" key="1">
    <source>
        <dbReference type="SAM" id="Phobius"/>
    </source>
</evidence>
<feature type="transmembrane region" description="Helical" evidence="1">
    <location>
        <begin position="7"/>
        <end position="30"/>
    </location>
</feature>
<dbReference type="Proteomes" id="UP000470384">
    <property type="component" value="Unassembled WGS sequence"/>
</dbReference>